<name>A0A1F5Z1G4_9BACT</name>
<organism evidence="1 2">
    <name type="scientific">Candidatus Gottesmanbacteria bacterium RIFCSPHIGHO2_01_FULL_42_12</name>
    <dbReference type="NCBI Taxonomy" id="1798377"/>
    <lineage>
        <taxon>Bacteria</taxon>
        <taxon>Candidatus Gottesmaniibacteriota</taxon>
    </lineage>
</organism>
<protein>
    <recommendedName>
        <fullName evidence="3">HNH nuclease domain-containing protein</fullName>
    </recommendedName>
</protein>
<accession>A0A1F5Z1G4</accession>
<evidence type="ECO:0000313" key="1">
    <source>
        <dbReference type="EMBL" id="OGG06193.1"/>
    </source>
</evidence>
<gene>
    <name evidence="1" type="ORF">A2872_04460</name>
</gene>
<reference evidence="1 2" key="1">
    <citation type="journal article" date="2016" name="Nat. Commun.">
        <title>Thousands of microbial genomes shed light on interconnected biogeochemical processes in an aquifer system.</title>
        <authorList>
            <person name="Anantharaman K."/>
            <person name="Brown C.T."/>
            <person name="Hug L.A."/>
            <person name="Sharon I."/>
            <person name="Castelle C.J."/>
            <person name="Probst A.J."/>
            <person name="Thomas B.C."/>
            <person name="Singh A."/>
            <person name="Wilkins M.J."/>
            <person name="Karaoz U."/>
            <person name="Brodie E.L."/>
            <person name="Williams K.H."/>
            <person name="Hubbard S.S."/>
            <person name="Banfield J.F."/>
        </authorList>
    </citation>
    <scope>NUCLEOTIDE SEQUENCE [LARGE SCALE GENOMIC DNA]</scope>
</reference>
<evidence type="ECO:0000313" key="2">
    <source>
        <dbReference type="Proteomes" id="UP000178681"/>
    </source>
</evidence>
<evidence type="ECO:0008006" key="3">
    <source>
        <dbReference type="Google" id="ProtNLM"/>
    </source>
</evidence>
<proteinExistence type="predicted"/>
<dbReference type="Proteomes" id="UP000178681">
    <property type="component" value="Unassembled WGS sequence"/>
</dbReference>
<comment type="caution">
    <text evidence="1">The sequence shown here is derived from an EMBL/GenBank/DDBJ whole genome shotgun (WGS) entry which is preliminary data.</text>
</comment>
<sequence>MPEKRTYADRREYLKIAVTKRRRKLKQMVTEYKGGKCSICGYNKCVWALDLHHRDNSIKEFGLSVRGLTRSWEKIKLEADKCVLVCANCHREIHAGIAQLSSEN</sequence>
<dbReference type="EMBL" id="MFJG01000025">
    <property type="protein sequence ID" value="OGG06193.1"/>
    <property type="molecule type" value="Genomic_DNA"/>
</dbReference>
<dbReference type="AlphaFoldDB" id="A0A1F5Z1G4"/>